<evidence type="ECO:0000256" key="6">
    <source>
        <dbReference type="ARBA" id="ARBA00023136"/>
    </source>
</evidence>
<dbReference type="RefSeq" id="WP_077548182.1">
    <property type="nucleotide sequence ID" value="NZ_JACHEJ010000008.1"/>
</dbReference>
<dbReference type="AlphaFoldDB" id="A0A7W9YZ84"/>
<dbReference type="GO" id="GO:0005886">
    <property type="term" value="C:plasma membrane"/>
    <property type="evidence" value="ECO:0007669"/>
    <property type="project" value="UniProtKB-SubCell"/>
</dbReference>
<protein>
    <submittedName>
        <fullName evidence="8">Putative oxidoreductase</fullName>
    </submittedName>
</protein>
<feature type="transmembrane region" description="Helical" evidence="7">
    <location>
        <begin position="117"/>
        <end position="139"/>
    </location>
</feature>
<evidence type="ECO:0000256" key="7">
    <source>
        <dbReference type="SAM" id="Phobius"/>
    </source>
</evidence>
<organism evidence="8 9">
    <name type="scientific">Pseudorhizobium flavum</name>
    <dbReference type="NCBI Taxonomy" id="1335061"/>
    <lineage>
        <taxon>Bacteria</taxon>
        <taxon>Pseudomonadati</taxon>
        <taxon>Pseudomonadota</taxon>
        <taxon>Alphaproteobacteria</taxon>
        <taxon>Hyphomicrobiales</taxon>
        <taxon>Rhizobiaceae</taxon>
        <taxon>Rhizobium/Agrobacterium group</taxon>
        <taxon>Pseudorhizobium</taxon>
    </lineage>
</organism>
<evidence type="ECO:0000256" key="1">
    <source>
        <dbReference type="ARBA" id="ARBA00004651"/>
    </source>
</evidence>
<keyword evidence="3" id="KW-1003">Cell membrane</keyword>
<evidence type="ECO:0000313" key="9">
    <source>
        <dbReference type="Proteomes" id="UP000535501"/>
    </source>
</evidence>
<feature type="transmembrane region" description="Helical" evidence="7">
    <location>
        <begin position="9"/>
        <end position="27"/>
    </location>
</feature>
<evidence type="ECO:0000256" key="4">
    <source>
        <dbReference type="ARBA" id="ARBA00022692"/>
    </source>
</evidence>
<comment type="caution">
    <text evidence="8">The sequence shown here is derived from an EMBL/GenBank/DDBJ whole genome shotgun (WGS) entry which is preliminary data.</text>
</comment>
<keyword evidence="5 7" id="KW-1133">Transmembrane helix</keyword>
<evidence type="ECO:0000256" key="3">
    <source>
        <dbReference type="ARBA" id="ARBA00022475"/>
    </source>
</evidence>
<dbReference type="EMBL" id="JACHEJ010000008">
    <property type="protein sequence ID" value="MBB6181093.1"/>
    <property type="molecule type" value="Genomic_DNA"/>
</dbReference>
<dbReference type="InterPro" id="IPR051907">
    <property type="entry name" value="DoxX-like_oxidoreductase"/>
</dbReference>
<name>A0A7W9YZ84_9HYPH</name>
<keyword evidence="9" id="KW-1185">Reference proteome</keyword>
<reference evidence="8 9" key="1">
    <citation type="submission" date="2020-08" db="EMBL/GenBank/DDBJ databases">
        <title>Genomic Encyclopedia of Type Strains, Phase IV (KMG-IV): sequencing the most valuable type-strain genomes for metagenomic binning, comparative biology and taxonomic classification.</title>
        <authorList>
            <person name="Goeker M."/>
        </authorList>
    </citation>
    <scope>NUCLEOTIDE SEQUENCE [LARGE SCALE GENOMIC DNA]</scope>
    <source>
        <strain evidence="8 9">DSM 102134</strain>
    </source>
</reference>
<evidence type="ECO:0000313" key="8">
    <source>
        <dbReference type="EMBL" id="MBB6181093.1"/>
    </source>
</evidence>
<dbReference type="PANTHER" id="PTHR33452:SF1">
    <property type="entry name" value="INNER MEMBRANE PROTEIN YPHA-RELATED"/>
    <property type="match status" value="1"/>
</dbReference>
<dbReference type="Pfam" id="PF07681">
    <property type="entry name" value="DoxX"/>
    <property type="match status" value="1"/>
</dbReference>
<keyword evidence="4 7" id="KW-0812">Transmembrane</keyword>
<sequence length="151" mass="15452">MPNTSTNNLLLLAARVLLSAMFILSGYPKLLDPAGTAGMIAGAGFPAATALAYLAGLFELIVGLFVLVGFQTRISAILLALFSAFTGLVFHSGAINVPDFPEAANGLLTMFNGLMMMKNLTIAGGFLALAAVGAGAYSLDARRRGTVAIAA</sequence>
<gene>
    <name evidence="8" type="ORF">HNQ75_003078</name>
</gene>
<proteinExistence type="inferred from homology"/>
<feature type="transmembrane region" description="Helical" evidence="7">
    <location>
        <begin position="47"/>
        <end position="70"/>
    </location>
</feature>
<feature type="transmembrane region" description="Helical" evidence="7">
    <location>
        <begin position="77"/>
        <end position="97"/>
    </location>
</feature>
<dbReference type="PANTHER" id="PTHR33452">
    <property type="entry name" value="OXIDOREDUCTASE CATD-RELATED"/>
    <property type="match status" value="1"/>
</dbReference>
<comment type="similarity">
    <text evidence="2">Belongs to the DoxX family.</text>
</comment>
<keyword evidence="6 7" id="KW-0472">Membrane</keyword>
<accession>A0A7W9YZ84</accession>
<evidence type="ECO:0000256" key="5">
    <source>
        <dbReference type="ARBA" id="ARBA00022989"/>
    </source>
</evidence>
<evidence type="ECO:0000256" key="2">
    <source>
        <dbReference type="ARBA" id="ARBA00006679"/>
    </source>
</evidence>
<dbReference type="InterPro" id="IPR032808">
    <property type="entry name" value="DoxX"/>
</dbReference>
<comment type="subcellular location">
    <subcellularLocation>
        <location evidence="1">Cell membrane</location>
        <topology evidence="1">Multi-pass membrane protein</topology>
    </subcellularLocation>
</comment>
<dbReference type="Proteomes" id="UP000535501">
    <property type="component" value="Unassembled WGS sequence"/>
</dbReference>